<evidence type="ECO:0000313" key="3">
    <source>
        <dbReference type="Proteomes" id="UP000184406"/>
    </source>
</evidence>
<dbReference type="Proteomes" id="UP000184406">
    <property type="component" value="Unassembled WGS sequence"/>
</dbReference>
<feature type="coiled-coil region" evidence="1">
    <location>
        <begin position="209"/>
        <end position="236"/>
    </location>
</feature>
<proteinExistence type="predicted"/>
<protein>
    <recommendedName>
        <fullName evidence="4">DUF922 domain-containing protein</fullName>
    </recommendedName>
</protein>
<evidence type="ECO:0000313" key="2">
    <source>
        <dbReference type="EMBL" id="SHF93569.1"/>
    </source>
</evidence>
<evidence type="ECO:0000256" key="1">
    <source>
        <dbReference type="SAM" id="Coils"/>
    </source>
</evidence>
<accession>A0A1M5FQ67</accession>
<reference evidence="3" key="1">
    <citation type="submission" date="2016-11" db="EMBL/GenBank/DDBJ databases">
        <authorList>
            <person name="Varghese N."/>
            <person name="Submissions S."/>
        </authorList>
    </citation>
    <scope>NUCLEOTIDE SEQUENCE [LARGE SCALE GENOMIC DNA]</scope>
    <source>
        <strain evidence="3">DSM 17539</strain>
    </source>
</reference>
<name>A0A1M5FQ67_9FLAO</name>
<evidence type="ECO:0008006" key="4">
    <source>
        <dbReference type="Google" id="ProtNLM"/>
    </source>
</evidence>
<dbReference type="RefSeq" id="WP_072864708.1">
    <property type="nucleotide sequence ID" value="NZ_FQUX01000009.1"/>
</dbReference>
<dbReference type="AlphaFoldDB" id="A0A1M5FQ67"/>
<organism evidence="2 3">
    <name type="scientific">Arenibacter palladensis</name>
    <dbReference type="NCBI Taxonomy" id="237373"/>
    <lineage>
        <taxon>Bacteria</taxon>
        <taxon>Pseudomonadati</taxon>
        <taxon>Bacteroidota</taxon>
        <taxon>Flavobacteriia</taxon>
        <taxon>Flavobacteriales</taxon>
        <taxon>Flavobacteriaceae</taxon>
        <taxon>Arenibacter</taxon>
    </lineage>
</organism>
<gene>
    <name evidence="2" type="ORF">SAMN03080594_109169</name>
</gene>
<sequence>MMALWFVISLTSCGTSRIIVKKNSNTLTDRLPQPNSIFIITKEDPDLGDSFLIGTIATKHNGFSGDCNLRQVKRAAEKEAKEIGGNLIFITKHKLPNTLLNPCHRIRGNIYSVPNPEAFEKEILWNPNRKLKVRDFKGSTLDKPYVAATNTYFGYSTSVKSEENLVIVEVDTYFDCELSYYKNNKNQSLVLNHEQLHFDITELYARKFIQRLHQEIKNFEDLIKNVERIGNEVNKELLLKQEAYDKAVYSDLSQQSYWDKWTETGLRELDIYNSKTISRPYRKD</sequence>
<keyword evidence="3" id="KW-1185">Reference proteome</keyword>
<dbReference type="EMBL" id="FQUX01000009">
    <property type="protein sequence ID" value="SHF93569.1"/>
    <property type="molecule type" value="Genomic_DNA"/>
</dbReference>
<dbReference type="OrthoDB" id="5431540at2"/>
<keyword evidence="1" id="KW-0175">Coiled coil</keyword>